<dbReference type="PANTHER" id="PTHR30399:SF1">
    <property type="entry name" value="UTP PYROPHOSPHATASE"/>
    <property type="match status" value="1"/>
</dbReference>
<protein>
    <recommendedName>
        <fullName evidence="2">YgjP-like metallopeptidase domain-containing protein</fullName>
    </recommendedName>
</protein>
<reference evidence="4" key="1">
    <citation type="journal article" date="2019" name="Int. J. Syst. Evol. Microbiol.">
        <title>The Global Catalogue of Microorganisms (GCM) 10K type strain sequencing project: providing services to taxonomists for standard genome sequencing and annotation.</title>
        <authorList>
            <consortium name="The Broad Institute Genomics Platform"/>
            <consortium name="The Broad Institute Genome Sequencing Center for Infectious Disease"/>
            <person name="Wu L."/>
            <person name="Ma J."/>
        </authorList>
    </citation>
    <scope>NUCLEOTIDE SEQUENCE [LARGE SCALE GENOMIC DNA]</scope>
    <source>
        <strain evidence="4">NBRC 15640</strain>
    </source>
</reference>
<dbReference type="CDD" id="cd07344">
    <property type="entry name" value="M48_yhfN_like"/>
    <property type="match status" value="1"/>
</dbReference>
<dbReference type="Gene3D" id="3.30.2010.10">
    <property type="entry name" value="Metalloproteases ('zincins'), catalytic domain"/>
    <property type="match status" value="1"/>
</dbReference>
<accession>A0AAV5NXX2</accession>
<organism evidence="3 4">
    <name type="scientific">Vibrio penaeicida</name>
    <dbReference type="NCBI Taxonomy" id="104609"/>
    <lineage>
        <taxon>Bacteria</taxon>
        <taxon>Pseudomonadati</taxon>
        <taxon>Pseudomonadota</taxon>
        <taxon>Gammaproteobacteria</taxon>
        <taxon>Vibrionales</taxon>
        <taxon>Vibrionaceae</taxon>
        <taxon>Vibrio</taxon>
    </lineage>
</organism>
<dbReference type="Pfam" id="PF01863">
    <property type="entry name" value="YgjP-like"/>
    <property type="match status" value="1"/>
</dbReference>
<evidence type="ECO:0000313" key="3">
    <source>
        <dbReference type="EMBL" id="GLQ75570.1"/>
    </source>
</evidence>
<dbReference type="InterPro" id="IPR002725">
    <property type="entry name" value="YgjP-like_metallopeptidase"/>
</dbReference>
<name>A0AAV5NXX2_9VIBR</name>
<evidence type="ECO:0000259" key="2">
    <source>
        <dbReference type="Pfam" id="PF01863"/>
    </source>
</evidence>
<gene>
    <name evidence="3" type="ORF">GCM10007932_49320</name>
</gene>
<keyword evidence="4" id="KW-1185">Reference proteome</keyword>
<dbReference type="AlphaFoldDB" id="A0AAV5NXX2"/>
<feature type="region of interest" description="Disordered" evidence="1">
    <location>
        <begin position="175"/>
        <end position="194"/>
    </location>
</feature>
<dbReference type="InterPro" id="IPR053136">
    <property type="entry name" value="UTP_pyrophosphatase-like"/>
</dbReference>
<dbReference type="RefSeq" id="WP_185829707.1">
    <property type="nucleotide sequence ID" value="NZ_AP025144.1"/>
</dbReference>
<evidence type="ECO:0000313" key="4">
    <source>
        <dbReference type="Proteomes" id="UP001156690"/>
    </source>
</evidence>
<dbReference type="Proteomes" id="UP001156690">
    <property type="component" value="Unassembled WGS sequence"/>
</dbReference>
<sequence>MSTHLRYIQGYPEPILDQVEQLIQQGKLGVWLKQRYPNNHSITSDKALFEYTMDFKNRYLKKSSPLSKVVYDKKIHMVNNALGLHTYVSKVHGGKIKSKNEIRIANLFRQAPEPFLRMLVVHELAHIKEKEHNKAFYQLCCHMEPEYHQLELDARLYLIHQELTHQGLNQQELNQQEPAAQEQLHQKSQTNKKG</sequence>
<feature type="domain" description="YgjP-like metallopeptidase" evidence="2">
    <location>
        <begin position="94"/>
        <end position="150"/>
    </location>
</feature>
<dbReference type="EMBL" id="BSNX01000074">
    <property type="protein sequence ID" value="GLQ75570.1"/>
    <property type="molecule type" value="Genomic_DNA"/>
</dbReference>
<comment type="caution">
    <text evidence="3">The sequence shown here is derived from an EMBL/GenBank/DDBJ whole genome shotgun (WGS) entry which is preliminary data.</text>
</comment>
<evidence type="ECO:0000256" key="1">
    <source>
        <dbReference type="SAM" id="MobiDB-lite"/>
    </source>
</evidence>
<dbReference type="PANTHER" id="PTHR30399">
    <property type="entry name" value="UNCHARACTERIZED PROTEIN YGJP"/>
    <property type="match status" value="1"/>
</dbReference>
<proteinExistence type="predicted"/>